<dbReference type="SMART" id="SM00320">
    <property type="entry name" value="WD40"/>
    <property type="match status" value="2"/>
</dbReference>
<organism evidence="6 7">
    <name type="scientific">Geranomyces variabilis</name>
    <dbReference type="NCBI Taxonomy" id="109894"/>
    <lineage>
        <taxon>Eukaryota</taxon>
        <taxon>Fungi</taxon>
        <taxon>Fungi incertae sedis</taxon>
        <taxon>Chytridiomycota</taxon>
        <taxon>Chytridiomycota incertae sedis</taxon>
        <taxon>Chytridiomycetes</taxon>
        <taxon>Spizellomycetales</taxon>
        <taxon>Powellomycetaceae</taxon>
        <taxon>Geranomyces</taxon>
    </lineage>
</organism>
<gene>
    <name evidence="6" type="ORF">HDU87_006380</name>
</gene>
<feature type="compositionally biased region" description="Pro residues" evidence="4">
    <location>
        <begin position="62"/>
        <end position="71"/>
    </location>
</feature>
<evidence type="ECO:0000256" key="1">
    <source>
        <dbReference type="ARBA" id="ARBA00022574"/>
    </source>
</evidence>
<evidence type="ECO:0000259" key="5">
    <source>
        <dbReference type="PROSITE" id="PS50181"/>
    </source>
</evidence>
<dbReference type="PANTHER" id="PTHR44436:SF1">
    <property type="entry name" value="F-BOX_WD REPEAT-CONTAINING PROTEIN 2"/>
    <property type="match status" value="1"/>
</dbReference>
<dbReference type="InterPro" id="IPR042627">
    <property type="entry name" value="FBXW2"/>
</dbReference>
<dbReference type="InterPro" id="IPR001680">
    <property type="entry name" value="WD40_rpt"/>
</dbReference>
<dbReference type="Pfam" id="PF12937">
    <property type="entry name" value="F-box-like"/>
    <property type="match status" value="1"/>
</dbReference>
<dbReference type="PANTHER" id="PTHR44436">
    <property type="entry name" value="F-BOX/WD REPEAT-CONTAINING PROTEIN 2"/>
    <property type="match status" value="1"/>
</dbReference>
<dbReference type="AlphaFoldDB" id="A0AAD5TFT1"/>
<dbReference type="PROSITE" id="PS00678">
    <property type="entry name" value="WD_REPEATS_1"/>
    <property type="match status" value="1"/>
</dbReference>
<dbReference type="PROSITE" id="PS50181">
    <property type="entry name" value="FBOX"/>
    <property type="match status" value="1"/>
</dbReference>
<dbReference type="PROSITE" id="PS50082">
    <property type="entry name" value="WD_REPEATS_2"/>
    <property type="match status" value="1"/>
</dbReference>
<dbReference type="InterPro" id="IPR015943">
    <property type="entry name" value="WD40/YVTN_repeat-like_dom_sf"/>
</dbReference>
<dbReference type="InterPro" id="IPR019775">
    <property type="entry name" value="WD40_repeat_CS"/>
</dbReference>
<name>A0AAD5TFT1_9FUNG</name>
<protein>
    <recommendedName>
        <fullName evidence="5">F-box domain-containing protein</fullName>
    </recommendedName>
</protein>
<sequence length="635" mass="70978">MLATVTYTRPPYARAADKSAAYHPTRQHHHQPQMPLEDMSDNHHHHPPPLPHILKRETDPSLSPPPQPPPGTASRGALDLDFLHDLRSLVGDGSRTETERLAAIDTLVAARIAWTAAGEGYMARREDILGSDGGGGEGQFNAPGWGGSCREMGFGQATRADAWHSARRQSFLTSLPDDLILTIIRHLEPASLGRVEASCRKMHSIITHYSQSLWRHLTAKVWGVPTAPHDPRLSGYFIPKESDWKTVFEERHNLYTGQYRFRMIADLEGLASRSRRQELVEERKDVYARKTRKYVLHCGQPTTMGSGYAVNLRLCGPYMLWISNNSLAACKIDGHTAHYLEHHTAPVIALATNHRDLAVTAAEDTTMCVWDLERSHCVRVLRGVDVLDCAIHENVLVSYNNDNVIDVWDVREADRINRIDVRLFGDVDSTVLTREVKIAVWGDNIVCGFENTVFLVICRIRGILKFTLSEPAAYHRDEFDSTSYPTVLAMYDNILFSRGVRCHEICVWNLDTGELLYRLSESISFQTAVGHPIRPSEVITDFTLDSRGSFLMCTVENEGGDVYLLAWDFRKAPRGGEGVAGAAATAVTAGAAEVGGGGVVGAKQERERRYEKRSLEGVAGEVRFEYTNFWLCYEV</sequence>
<keyword evidence="7" id="KW-1185">Reference proteome</keyword>
<evidence type="ECO:0000256" key="3">
    <source>
        <dbReference type="PROSITE-ProRule" id="PRU00221"/>
    </source>
</evidence>
<dbReference type="InterPro" id="IPR036322">
    <property type="entry name" value="WD40_repeat_dom_sf"/>
</dbReference>
<feature type="repeat" description="WD" evidence="3">
    <location>
        <begin position="340"/>
        <end position="380"/>
    </location>
</feature>
<feature type="region of interest" description="Disordered" evidence="4">
    <location>
        <begin position="1"/>
        <end position="77"/>
    </location>
</feature>
<dbReference type="InterPro" id="IPR001810">
    <property type="entry name" value="F-box_dom"/>
</dbReference>
<evidence type="ECO:0000256" key="2">
    <source>
        <dbReference type="ARBA" id="ARBA00022737"/>
    </source>
</evidence>
<proteinExistence type="predicted"/>
<evidence type="ECO:0000256" key="4">
    <source>
        <dbReference type="SAM" id="MobiDB-lite"/>
    </source>
</evidence>
<dbReference type="EMBL" id="JADGJQ010000055">
    <property type="protein sequence ID" value="KAJ3175145.1"/>
    <property type="molecule type" value="Genomic_DNA"/>
</dbReference>
<keyword evidence="1 3" id="KW-0853">WD repeat</keyword>
<evidence type="ECO:0000313" key="6">
    <source>
        <dbReference type="EMBL" id="KAJ3175145.1"/>
    </source>
</evidence>
<dbReference type="InterPro" id="IPR036047">
    <property type="entry name" value="F-box-like_dom_sf"/>
</dbReference>
<evidence type="ECO:0000313" key="7">
    <source>
        <dbReference type="Proteomes" id="UP001212152"/>
    </source>
</evidence>
<dbReference type="Gene3D" id="1.20.1280.50">
    <property type="match status" value="1"/>
</dbReference>
<dbReference type="Proteomes" id="UP001212152">
    <property type="component" value="Unassembled WGS sequence"/>
</dbReference>
<dbReference type="SUPFAM" id="SSF50978">
    <property type="entry name" value="WD40 repeat-like"/>
    <property type="match status" value="1"/>
</dbReference>
<reference evidence="6" key="1">
    <citation type="submission" date="2020-05" db="EMBL/GenBank/DDBJ databases">
        <title>Phylogenomic resolution of chytrid fungi.</title>
        <authorList>
            <person name="Stajich J.E."/>
            <person name="Amses K."/>
            <person name="Simmons R."/>
            <person name="Seto K."/>
            <person name="Myers J."/>
            <person name="Bonds A."/>
            <person name="Quandt C.A."/>
            <person name="Barry K."/>
            <person name="Liu P."/>
            <person name="Grigoriev I."/>
            <person name="Longcore J.E."/>
            <person name="James T.Y."/>
        </authorList>
    </citation>
    <scope>NUCLEOTIDE SEQUENCE</scope>
    <source>
        <strain evidence="6">JEL0379</strain>
    </source>
</reference>
<dbReference type="SUPFAM" id="SSF81383">
    <property type="entry name" value="F-box domain"/>
    <property type="match status" value="1"/>
</dbReference>
<keyword evidence="2" id="KW-0677">Repeat</keyword>
<comment type="caution">
    <text evidence="6">The sequence shown here is derived from an EMBL/GenBank/DDBJ whole genome shotgun (WGS) entry which is preliminary data.</text>
</comment>
<dbReference type="Gene3D" id="2.130.10.10">
    <property type="entry name" value="YVTN repeat-like/Quinoprotein amine dehydrogenase"/>
    <property type="match status" value="1"/>
</dbReference>
<accession>A0AAD5TFT1</accession>
<feature type="domain" description="F-box" evidence="5">
    <location>
        <begin position="169"/>
        <end position="217"/>
    </location>
</feature>